<keyword evidence="2" id="KW-1185">Reference proteome</keyword>
<reference evidence="1 2" key="1">
    <citation type="journal article" date="2013" name="Nat. Commun.">
        <title>The evolution and pathogenic mechanisms of the rice sheath blight pathogen.</title>
        <authorList>
            <person name="Zheng A."/>
            <person name="Lin R."/>
            <person name="Xu L."/>
            <person name="Qin P."/>
            <person name="Tang C."/>
            <person name="Ai P."/>
            <person name="Zhang D."/>
            <person name="Liu Y."/>
            <person name="Sun Z."/>
            <person name="Feng H."/>
            <person name="Wang Y."/>
            <person name="Chen Y."/>
            <person name="Liang X."/>
            <person name="Fu R."/>
            <person name="Li Q."/>
            <person name="Zhang J."/>
            <person name="Yu X."/>
            <person name="Xie Z."/>
            <person name="Ding L."/>
            <person name="Guan P."/>
            <person name="Tang J."/>
            <person name="Liang Y."/>
            <person name="Wang S."/>
            <person name="Deng Q."/>
            <person name="Li S."/>
            <person name="Zhu J."/>
            <person name="Wang L."/>
            <person name="Liu H."/>
            <person name="Li P."/>
        </authorList>
    </citation>
    <scope>NUCLEOTIDE SEQUENCE [LARGE SCALE GENOMIC DNA]</scope>
    <source>
        <strain evidence="2">AG-1 IA</strain>
    </source>
</reference>
<proteinExistence type="predicted"/>
<accession>L8X5K7</accession>
<comment type="caution">
    <text evidence="1">The sequence shown here is derived from an EMBL/GenBank/DDBJ whole genome shotgun (WGS) entry which is preliminary data.</text>
</comment>
<sequence>MLPLVGVNTAVTGHVHGSIPSLALRAVGGGLGEAWLRIVGPWWTGAGQ</sequence>
<evidence type="ECO:0000313" key="1">
    <source>
        <dbReference type="EMBL" id="ELU45601.1"/>
    </source>
</evidence>
<name>L8X5K7_THACA</name>
<dbReference type="HOGENOM" id="CLU_3160261_0_0_1"/>
<gene>
    <name evidence="1" type="ORF">AG1IA_00361</name>
</gene>
<dbReference type="AlphaFoldDB" id="L8X5K7"/>
<organism evidence="1 2">
    <name type="scientific">Thanatephorus cucumeris (strain AG1-IA)</name>
    <name type="common">Rice sheath blight fungus</name>
    <name type="synonym">Rhizoctonia solani</name>
    <dbReference type="NCBI Taxonomy" id="983506"/>
    <lineage>
        <taxon>Eukaryota</taxon>
        <taxon>Fungi</taxon>
        <taxon>Dikarya</taxon>
        <taxon>Basidiomycota</taxon>
        <taxon>Agaricomycotina</taxon>
        <taxon>Agaricomycetes</taxon>
        <taxon>Cantharellales</taxon>
        <taxon>Ceratobasidiaceae</taxon>
        <taxon>Rhizoctonia</taxon>
        <taxon>Rhizoctonia solani AG-1</taxon>
    </lineage>
</organism>
<evidence type="ECO:0000313" key="2">
    <source>
        <dbReference type="Proteomes" id="UP000011668"/>
    </source>
</evidence>
<protein>
    <submittedName>
        <fullName evidence="1">Uncharacterized protein</fullName>
    </submittedName>
</protein>
<dbReference type="Proteomes" id="UP000011668">
    <property type="component" value="Unassembled WGS sequence"/>
</dbReference>
<dbReference type="EMBL" id="AFRT01000060">
    <property type="protein sequence ID" value="ELU45601.1"/>
    <property type="molecule type" value="Genomic_DNA"/>
</dbReference>